<evidence type="ECO:0000313" key="2">
    <source>
        <dbReference type="EMBL" id="KAI2668146.1"/>
    </source>
</evidence>
<gene>
    <name evidence="2" type="ORF">H4Q32_004802</name>
</gene>
<feature type="transmembrane region" description="Helical" evidence="1">
    <location>
        <begin position="6"/>
        <end position="26"/>
    </location>
</feature>
<keyword evidence="3" id="KW-1185">Reference proteome</keyword>
<sequence length="244" mass="27388">MVDNRYATALVIGSVLSLLATVYLSVAMGTQHWYQYHSQPASNDANNGSDLQTMRHEFEAEESDERNYSNALFRLNGTLGLWWRCILVPRDSPWFREPDPIMVTKCQAFTLQQQWESKYILPGNVNSGEDLLRTFSVAAGLCGAGVSRGVDRSVRLPLPQYHSHTIRRAATSAGRPVFRGHRMLFSHWHPFATRIIRPARRDGPFSRLVFVFGPGLVSAANHGCCALHMGREKPPPTLHSNDSI</sequence>
<dbReference type="EMBL" id="JACTAM010000001">
    <property type="protein sequence ID" value="KAI2668146.1"/>
    <property type="molecule type" value="Genomic_DNA"/>
</dbReference>
<proteinExistence type="predicted"/>
<dbReference type="PANTHER" id="PTHR14347:SF3">
    <property type="entry name" value="CLAUDIN DOMAIN-CONTAINING PROTEIN 1"/>
    <property type="match status" value="1"/>
</dbReference>
<protein>
    <submittedName>
        <fullName evidence="2">Claudin domain-containing protein 1</fullName>
    </submittedName>
</protein>
<accession>A0ABQ8MZZ4</accession>
<name>A0ABQ8MZZ4_LABRO</name>
<evidence type="ECO:0000256" key="1">
    <source>
        <dbReference type="SAM" id="Phobius"/>
    </source>
</evidence>
<evidence type="ECO:0000313" key="3">
    <source>
        <dbReference type="Proteomes" id="UP000830375"/>
    </source>
</evidence>
<keyword evidence="1" id="KW-1133">Transmembrane helix</keyword>
<dbReference type="InterPro" id="IPR042356">
    <property type="entry name" value="CLDN1"/>
</dbReference>
<dbReference type="Gene3D" id="1.20.140.150">
    <property type="match status" value="1"/>
</dbReference>
<comment type="caution">
    <text evidence="2">The sequence shown here is derived from an EMBL/GenBank/DDBJ whole genome shotgun (WGS) entry which is preliminary data.</text>
</comment>
<organism evidence="2 3">
    <name type="scientific">Labeo rohita</name>
    <name type="common">Indian major carp</name>
    <name type="synonym">Cyprinus rohita</name>
    <dbReference type="NCBI Taxonomy" id="84645"/>
    <lineage>
        <taxon>Eukaryota</taxon>
        <taxon>Metazoa</taxon>
        <taxon>Chordata</taxon>
        <taxon>Craniata</taxon>
        <taxon>Vertebrata</taxon>
        <taxon>Euteleostomi</taxon>
        <taxon>Actinopterygii</taxon>
        <taxon>Neopterygii</taxon>
        <taxon>Teleostei</taxon>
        <taxon>Ostariophysi</taxon>
        <taxon>Cypriniformes</taxon>
        <taxon>Cyprinidae</taxon>
        <taxon>Labeoninae</taxon>
        <taxon>Labeonini</taxon>
        <taxon>Labeo</taxon>
    </lineage>
</organism>
<keyword evidence="1" id="KW-0472">Membrane</keyword>
<keyword evidence="1" id="KW-0812">Transmembrane</keyword>
<reference evidence="2 3" key="1">
    <citation type="submission" date="2022-01" db="EMBL/GenBank/DDBJ databases">
        <title>A high-quality chromosome-level genome assembly of rohu carp, Labeo rohita.</title>
        <authorList>
            <person name="Arick M.A. II"/>
            <person name="Hsu C.-Y."/>
            <person name="Magbanua Z."/>
            <person name="Pechanova O."/>
            <person name="Grover C."/>
            <person name="Miller E."/>
            <person name="Thrash A."/>
            <person name="Ezzel L."/>
            <person name="Alam S."/>
            <person name="Benzie J."/>
            <person name="Hamilton M."/>
            <person name="Karsi A."/>
            <person name="Lawrence M.L."/>
            <person name="Peterson D.G."/>
        </authorList>
    </citation>
    <scope>NUCLEOTIDE SEQUENCE [LARGE SCALE GENOMIC DNA]</scope>
    <source>
        <strain evidence="3">BAU-BD-2019</strain>
        <tissue evidence="2">Blood</tissue>
    </source>
</reference>
<dbReference type="Proteomes" id="UP000830375">
    <property type="component" value="Unassembled WGS sequence"/>
</dbReference>
<dbReference type="PANTHER" id="PTHR14347">
    <property type="entry name" value="CLAUDIN DOMAIN-CONTAINING PROTEIN 1"/>
    <property type="match status" value="1"/>
</dbReference>